<dbReference type="Pfam" id="PF00990">
    <property type="entry name" value="GGDEF"/>
    <property type="match status" value="1"/>
</dbReference>
<comment type="catalytic activity">
    <reaction evidence="3">
        <text>2 GTP = 3',3'-c-di-GMP + 2 diphosphate</text>
        <dbReference type="Rhea" id="RHEA:24898"/>
        <dbReference type="ChEBI" id="CHEBI:33019"/>
        <dbReference type="ChEBI" id="CHEBI:37565"/>
        <dbReference type="ChEBI" id="CHEBI:58805"/>
        <dbReference type="EC" id="2.7.7.65"/>
    </reaction>
</comment>
<feature type="signal peptide" evidence="5">
    <location>
        <begin position="1"/>
        <end position="26"/>
    </location>
</feature>
<dbReference type="PANTHER" id="PTHR45138">
    <property type="entry name" value="REGULATORY COMPONENTS OF SENSORY TRANSDUCTION SYSTEM"/>
    <property type="match status" value="1"/>
</dbReference>
<dbReference type="InterPro" id="IPR000160">
    <property type="entry name" value="GGDEF_dom"/>
</dbReference>
<dbReference type="FunFam" id="3.30.70.270:FF:000001">
    <property type="entry name" value="Diguanylate cyclase domain protein"/>
    <property type="match status" value="1"/>
</dbReference>
<dbReference type="CDD" id="cd01949">
    <property type="entry name" value="GGDEF"/>
    <property type="match status" value="1"/>
</dbReference>
<dbReference type="RefSeq" id="WP_178137909.1">
    <property type="nucleotide sequence ID" value="NZ_FQUK01000024.1"/>
</dbReference>
<evidence type="ECO:0000313" key="8">
    <source>
        <dbReference type="Proteomes" id="UP000242857"/>
    </source>
</evidence>
<keyword evidence="4" id="KW-1133">Transmembrane helix</keyword>
<protein>
    <recommendedName>
        <fullName evidence="2">diguanylate cyclase</fullName>
        <ecNumber evidence="2">2.7.7.65</ecNumber>
    </recommendedName>
</protein>
<dbReference type="PANTHER" id="PTHR45138:SF9">
    <property type="entry name" value="DIGUANYLATE CYCLASE DGCM-RELATED"/>
    <property type="match status" value="1"/>
</dbReference>
<organism evidence="7 8">
    <name type="scientific">Thermomonas hydrothermalis</name>
    <dbReference type="NCBI Taxonomy" id="213588"/>
    <lineage>
        <taxon>Bacteria</taxon>
        <taxon>Pseudomonadati</taxon>
        <taxon>Pseudomonadota</taxon>
        <taxon>Gammaproteobacteria</taxon>
        <taxon>Lysobacterales</taxon>
        <taxon>Lysobacteraceae</taxon>
        <taxon>Thermomonas</taxon>
    </lineage>
</organism>
<dbReference type="InterPro" id="IPR050469">
    <property type="entry name" value="Diguanylate_Cyclase"/>
</dbReference>
<keyword evidence="4" id="KW-0472">Membrane</keyword>
<evidence type="ECO:0000256" key="1">
    <source>
        <dbReference type="ARBA" id="ARBA00001946"/>
    </source>
</evidence>
<evidence type="ECO:0000256" key="2">
    <source>
        <dbReference type="ARBA" id="ARBA00012528"/>
    </source>
</evidence>
<evidence type="ECO:0000259" key="6">
    <source>
        <dbReference type="PROSITE" id="PS50887"/>
    </source>
</evidence>
<gene>
    <name evidence="7" type="ORF">SAMN02745204_01553</name>
</gene>
<evidence type="ECO:0000256" key="5">
    <source>
        <dbReference type="SAM" id="SignalP"/>
    </source>
</evidence>
<dbReference type="STRING" id="213588.SAMN02745204_01553"/>
<keyword evidence="8" id="KW-1185">Reference proteome</keyword>
<dbReference type="InterPro" id="IPR029787">
    <property type="entry name" value="Nucleotide_cyclase"/>
</dbReference>
<proteinExistence type="predicted"/>
<dbReference type="Gene3D" id="3.30.70.270">
    <property type="match status" value="1"/>
</dbReference>
<keyword evidence="4" id="KW-0812">Transmembrane</keyword>
<evidence type="ECO:0000256" key="4">
    <source>
        <dbReference type="SAM" id="Phobius"/>
    </source>
</evidence>
<sequence>MPAPAALRLAPLLILALLLPAVPAAAPDARPAQTTAEQLSQCLSLHNRLHQQAQALTALQARSRIDATRHALETLQQAREIERLQAEKRQLAYLAAIAMLTLLLALVSGAGLWLRKRHLELRVLSEVDALTGLKNRHAANRMLDALASQPTQADARHVVFLIDVDHFKQINDGYGHAAGDQVLSAMAARLKSACRPTDLVARWGGEEFLVACPNLTREQAEQVAARLRRAMAYTFETAHSKRMVTVSLGLAPIPLHANGSGSPSRRWDYALRMADRALYAAKRHRDAWVGYWSADLPDEATAEAVLEQPDAATGLVSVLSSVPRLVKSAPEMARARSLRALRAQAG</sequence>
<feature type="domain" description="GGDEF" evidence="6">
    <location>
        <begin position="155"/>
        <end position="294"/>
    </location>
</feature>
<dbReference type="PROSITE" id="PS50887">
    <property type="entry name" value="GGDEF"/>
    <property type="match status" value="1"/>
</dbReference>
<keyword evidence="5" id="KW-0732">Signal</keyword>
<dbReference type="Proteomes" id="UP000242857">
    <property type="component" value="Unassembled WGS sequence"/>
</dbReference>
<dbReference type="EC" id="2.7.7.65" evidence="2"/>
<dbReference type="EMBL" id="FQUK01000024">
    <property type="protein sequence ID" value="SHE98917.1"/>
    <property type="molecule type" value="Genomic_DNA"/>
</dbReference>
<dbReference type="GO" id="GO:0052621">
    <property type="term" value="F:diguanylate cyclase activity"/>
    <property type="evidence" value="ECO:0007669"/>
    <property type="project" value="UniProtKB-EC"/>
</dbReference>
<feature type="chain" id="PRO_5009908369" description="diguanylate cyclase" evidence="5">
    <location>
        <begin position="27"/>
        <end position="346"/>
    </location>
</feature>
<accession>A0A1M4XZB6</accession>
<dbReference type="SMART" id="SM00267">
    <property type="entry name" value="GGDEF"/>
    <property type="match status" value="1"/>
</dbReference>
<evidence type="ECO:0000313" key="7">
    <source>
        <dbReference type="EMBL" id="SHE98917.1"/>
    </source>
</evidence>
<reference evidence="8" key="1">
    <citation type="submission" date="2016-11" db="EMBL/GenBank/DDBJ databases">
        <authorList>
            <person name="Varghese N."/>
            <person name="Submissions S."/>
        </authorList>
    </citation>
    <scope>NUCLEOTIDE SEQUENCE [LARGE SCALE GENOMIC DNA]</scope>
    <source>
        <strain evidence="8">DSM 14834</strain>
    </source>
</reference>
<dbReference type="SUPFAM" id="SSF55073">
    <property type="entry name" value="Nucleotide cyclase"/>
    <property type="match status" value="1"/>
</dbReference>
<evidence type="ECO:0000256" key="3">
    <source>
        <dbReference type="ARBA" id="ARBA00034247"/>
    </source>
</evidence>
<dbReference type="InterPro" id="IPR043128">
    <property type="entry name" value="Rev_trsase/Diguanyl_cyclase"/>
</dbReference>
<name>A0A1M4XZB6_9GAMM</name>
<comment type="cofactor">
    <cofactor evidence="1">
        <name>Mg(2+)</name>
        <dbReference type="ChEBI" id="CHEBI:18420"/>
    </cofactor>
</comment>
<dbReference type="NCBIfam" id="TIGR00254">
    <property type="entry name" value="GGDEF"/>
    <property type="match status" value="1"/>
</dbReference>
<feature type="transmembrane region" description="Helical" evidence="4">
    <location>
        <begin position="91"/>
        <end position="114"/>
    </location>
</feature>
<dbReference type="AlphaFoldDB" id="A0A1M4XZB6"/>